<dbReference type="Pfam" id="PF25236">
    <property type="entry name" value="DUF7851"/>
    <property type="match status" value="1"/>
</dbReference>
<evidence type="ECO:0000259" key="1">
    <source>
        <dbReference type="Pfam" id="PF25236"/>
    </source>
</evidence>
<dbReference type="AlphaFoldDB" id="A0A9D4VBZ0"/>
<gene>
    <name evidence="2" type="ORF">GOP47_0003160</name>
</gene>
<dbReference type="Proteomes" id="UP000886520">
    <property type="component" value="Chromosome 3"/>
</dbReference>
<accession>A0A9D4VBZ0</accession>
<dbReference type="EMBL" id="JABFUD020000002">
    <property type="protein sequence ID" value="KAI5083417.1"/>
    <property type="molecule type" value="Genomic_DNA"/>
</dbReference>
<dbReference type="OrthoDB" id="1993222at2759"/>
<evidence type="ECO:0000313" key="3">
    <source>
        <dbReference type="Proteomes" id="UP000886520"/>
    </source>
</evidence>
<keyword evidence="3" id="KW-1185">Reference proteome</keyword>
<proteinExistence type="predicted"/>
<sequence>MCEGLMGAERPKGWASRDYHVCSHCPKAQSERRLQVEAPALVFHRLVQNDSELIRGSVTNGHVVQTPQDLTVTVCYDSTCTQCTARKELLVTEYGKGNACTSQVIKPHGQYCAGIGSPGVLISVGAVAMACRREAQCLGAANSYACYVDSITEAVQECYWSGAPERSASRYIAHSGIAATAPTHDSWQVEAAEAGRQMAGAHAFAGMADQRGNHVQQVMFVNTLHVHVHQHGSPGVLISEGEGAQAALGGTAVPAQADQQVHSFHTNDPDFQNCTFSPQGLDFGNKVLSRRYKAQKHALSQHNMIIYTQCGSTAQVLSHALTLYLSHKRAKHAIFLFDYAGIVDELSSRWPSYIHFSEIESLIQQLGPGYEYHRRKIKKERFSLYLYVVKRLGDKFSEQGHRTWNGLLQWADSLKGSSVDKERSDLSSAQVVAQVAGIGLSLVGVL</sequence>
<feature type="domain" description="DUF7851" evidence="1">
    <location>
        <begin position="291"/>
        <end position="395"/>
    </location>
</feature>
<comment type="caution">
    <text evidence="2">The sequence shown here is derived from an EMBL/GenBank/DDBJ whole genome shotgun (WGS) entry which is preliminary data.</text>
</comment>
<protein>
    <recommendedName>
        <fullName evidence="1">DUF7851 domain-containing protein</fullName>
    </recommendedName>
</protein>
<evidence type="ECO:0000313" key="2">
    <source>
        <dbReference type="EMBL" id="KAI5083417.1"/>
    </source>
</evidence>
<name>A0A9D4VBZ0_ADICA</name>
<organism evidence="2 3">
    <name type="scientific">Adiantum capillus-veneris</name>
    <name type="common">Maidenhair fern</name>
    <dbReference type="NCBI Taxonomy" id="13818"/>
    <lineage>
        <taxon>Eukaryota</taxon>
        <taxon>Viridiplantae</taxon>
        <taxon>Streptophyta</taxon>
        <taxon>Embryophyta</taxon>
        <taxon>Tracheophyta</taxon>
        <taxon>Polypodiopsida</taxon>
        <taxon>Polypodiidae</taxon>
        <taxon>Polypodiales</taxon>
        <taxon>Pteridineae</taxon>
        <taxon>Pteridaceae</taxon>
        <taxon>Vittarioideae</taxon>
        <taxon>Adiantum</taxon>
    </lineage>
</organism>
<reference evidence="2" key="1">
    <citation type="submission" date="2021-01" db="EMBL/GenBank/DDBJ databases">
        <title>Adiantum capillus-veneris genome.</title>
        <authorList>
            <person name="Fang Y."/>
            <person name="Liao Q."/>
        </authorList>
    </citation>
    <scope>NUCLEOTIDE SEQUENCE</scope>
    <source>
        <strain evidence="2">H3</strain>
        <tissue evidence="2">Leaf</tissue>
    </source>
</reference>
<dbReference type="InterPro" id="IPR057173">
    <property type="entry name" value="DUF7851"/>
</dbReference>